<dbReference type="Gene3D" id="3.50.50.60">
    <property type="entry name" value="FAD/NAD(P)-binding domain"/>
    <property type="match status" value="1"/>
</dbReference>
<dbReference type="InterPro" id="IPR050982">
    <property type="entry name" value="Auxin_biosynth/cation_transpt"/>
</dbReference>
<dbReference type="PANTHER" id="PTHR43539:SF91">
    <property type="entry name" value="FAD-DEPENDENT URATE HYDROXYLASE"/>
    <property type="match status" value="1"/>
</dbReference>
<dbReference type="PRINTS" id="PR00368">
    <property type="entry name" value="FADPNR"/>
</dbReference>
<dbReference type="OrthoDB" id="8671611at2"/>
<dbReference type="Proteomes" id="UP000298781">
    <property type="component" value="Chromosome"/>
</dbReference>
<dbReference type="Pfam" id="PF13738">
    <property type="entry name" value="Pyr_redox_3"/>
    <property type="match status" value="1"/>
</dbReference>
<dbReference type="SUPFAM" id="SSF51905">
    <property type="entry name" value="FAD/NAD(P)-binding domain"/>
    <property type="match status" value="1"/>
</dbReference>
<dbReference type="EMBL" id="CP039690">
    <property type="protein sequence ID" value="QCI65929.1"/>
    <property type="molecule type" value="Genomic_DNA"/>
</dbReference>
<dbReference type="InterPro" id="IPR036188">
    <property type="entry name" value="FAD/NAD-bd_sf"/>
</dbReference>
<reference evidence="2 3" key="1">
    <citation type="submission" date="2019-04" db="EMBL/GenBank/DDBJ databases">
        <title>Phreatobacter aquaticus sp. nov.</title>
        <authorList>
            <person name="Choi A."/>
        </authorList>
    </citation>
    <scope>NUCLEOTIDE SEQUENCE [LARGE SCALE GENOMIC DNA]</scope>
    <source>
        <strain evidence="2 3">KCTC 52518</strain>
    </source>
</reference>
<evidence type="ECO:0000313" key="3">
    <source>
        <dbReference type="Proteomes" id="UP000298781"/>
    </source>
</evidence>
<evidence type="ECO:0000256" key="1">
    <source>
        <dbReference type="ARBA" id="ARBA00023002"/>
    </source>
</evidence>
<dbReference type="PRINTS" id="PR00411">
    <property type="entry name" value="PNDRDTASEI"/>
</dbReference>
<dbReference type="GO" id="GO:0050660">
    <property type="term" value="F:flavin adenine dinucleotide binding"/>
    <property type="evidence" value="ECO:0007669"/>
    <property type="project" value="TreeGrafter"/>
</dbReference>
<gene>
    <name evidence="2" type="ORF">E8M01_17965</name>
</gene>
<protein>
    <submittedName>
        <fullName evidence="2">NAD(P)/FAD-dependent oxidoreductase</fullName>
    </submittedName>
</protein>
<keyword evidence="1" id="KW-0560">Oxidoreductase</keyword>
<name>A0A4D7AXI5_9HYPH</name>
<sequence length="479" mass="52560">MTDARLADLEARVRGDLARIAHPHAEWLKPRTAPDGSKALDVLIIGAGQSGIAAAFCLKRNRVDNVLVIDKAPYGREGPWVTYARMKTLRSPKDFTGPDLDIPSLTYQSWHEARYGQAHWQALELISRHDWNDYLLFVRRVTGVEVLNDTALVGLDDDGGLVRATVEGPGGRRGLFARKVVLATGQESTGRWWMPEFVSALPATLRAHAADPIDFEALKGKVVAVLGAGASAFDNAAVALEQGAGEVHLFCRRAEVQVVQPYRYITFRGFLKHLGDLDDVWRWRFMARVLSLREGFPQATYDRCGRHPNFVLHTDAAWTGARVAAGRPVVTTPHGEFTADFLICGTGIAMDYEARPELSGFAGNILTWADRYDPPAEERDDRLAAFPYLSAEYAFMERSPGLTPWIANVHLFTIASTMSFGPSGSSINAMTTAIPKLVEGVTRGLFADDIEAHWQAFQAYDVAQAKVGVTVKGLGPAAE</sequence>
<dbReference type="GO" id="GO:0004497">
    <property type="term" value="F:monooxygenase activity"/>
    <property type="evidence" value="ECO:0007669"/>
    <property type="project" value="TreeGrafter"/>
</dbReference>
<organism evidence="2 3">
    <name type="scientific">Phreatobacter stygius</name>
    <dbReference type="NCBI Taxonomy" id="1940610"/>
    <lineage>
        <taxon>Bacteria</taxon>
        <taxon>Pseudomonadati</taxon>
        <taxon>Pseudomonadota</taxon>
        <taxon>Alphaproteobacteria</taxon>
        <taxon>Hyphomicrobiales</taxon>
        <taxon>Phreatobacteraceae</taxon>
        <taxon>Phreatobacter</taxon>
    </lineage>
</organism>
<evidence type="ECO:0000313" key="2">
    <source>
        <dbReference type="EMBL" id="QCI65929.1"/>
    </source>
</evidence>
<dbReference type="KEGG" id="pstg:E8M01_17965"/>
<dbReference type="AlphaFoldDB" id="A0A4D7AXI5"/>
<keyword evidence="3" id="KW-1185">Reference proteome</keyword>
<dbReference type="RefSeq" id="WP_136961375.1">
    <property type="nucleotide sequence ID" value="NZ_CP039690.1"/>
</dbReference>
<accession>A0A4D7AXI5</accession>
<proteinExistence type="predicted"/>
<dbReference type="PANTHER" id="PTHR43539">
    <property type="entry name" value="FLAVIN-BINDING MONOOXYGENASE-LIKE PROTEIN (AFU_ORTHOLOGUE AFUA_4G09220)"/>
    <property type="match status" value="1"/>
</dbReference>